<organism evidence="1 2">
    <name type="scientific">Etheostoma spectabile</name>
    <name type="common">orangethroat darter</name>
    <dbReference type="NCBI Taxonomy" id="54343"/>
    <lineage>
        <taxon>Eukaryota</taxon>
        <taxon>Metazoa</taxon>
        <taxon>Chordata</taxon>
        <taxon>Craniata</taxon>
        <taxon>Vertebrata</taxon>
        <taxon>Euteleostomi</taxon>
        <taxon>Actinopterygii</taxon>
        <taxon>Neopterygii</taxon>
        <taxon>Teleostei</taxon>
        <taxon>Neoteleostei</taxon>
        <taxon>Acanthomorphata</taxon>
        <taxon>Eupercaria</taxon>
        <taxon>Perciformes</taxon>
        <taxon>Percoidei</taxon>
        <taxon>Percidae</taxon>
        <taxon>Etheostomatinae</taxon>
        <taxon>Etheostoma</taxon>
    </lineage>
</organism>
<dbReference type="Proteomes" id="UP000327493">
    <property type="component" value="Chromosome 4"/>
</dbReference>
<comment type="caution">
    <text evidence="1">The sequence shown here is derived from an EMBL/GenBank/DDBJ whole genome shotgun (WGS) entry which is preliminary data.</text>
</comment>
<reference evidence="1 2" key="1">
    <citation type="submission" date="2019-08" db="EMBL/GenBank/DDBJ databases">
        <title>A chromosome-level genome assembly, high-density linkage maps, and genome scans reveal the genomic architecture of hybrid incompatibilities underlying speciation via character displacement in darters (Percidae: Etheostominae).</title>
        <authorList>
            <person name="Moran R.L."/>
            <person name="Catchen J.M."/>
            <person name="Fuller R.C."/>
        </authorList>
    </citation>
    <scope>NUCLEOTIDE SEQUENCE [LARGE SCALE GENOMIC DNA]</scope>
    <source>
        <strain evidence="1">EspeVRDwgs_2016</strain>
        <tissue evidence="1">Muscle</tissue>
    </source>
</reference>
<evidence type="ECO:0000313" key="1">
    <source>
        <dbReference type="EMBL" id="KAA8593165.1"/>
    </source>
</evidence>
<proteinExistence type="predicted"/>
<sequence length="85" mass="9552">MKVETEMLVEKMGRQIVVHGVAVESRQDPSVLSGPRVCPTELIRRSHHPLPDLQPTLFPTTSPSTQGVCLLILRGRHVPKHRQEL</sequence>
<dbReference type="AlphaFoldDB" id="A0A5J5DIH7"/>
<keyword evidence="2" id="KW-1185">Reference proteome</keyword>
<dbReference type="EMBL" id="VOFY01000004">
    <property type="protein sequence ID" value="KAA8593165.1"/>
    <property type="molecule type" value="Genomic_DNA"/>
</dbReference>
<evidence type="ECO:0000313" key="2">
    <source>
        <dbReference type="Proteomes" id="UP000327493"/>
    </source>
</evidence>
<name>A0A5J5DIH7_9PERO</name>
<protein>
    <submittedName>
        <fullName evidence="1">Uncharacterized protein</fullName>
    </submittedName>
</protein>
<gene>
    <name evidence="1" type="ORF">FQN60_009281</name>
</gene>
<accession>A0A5J5DIH7</accession>